<accession>A0A2J5HZZ3</accession>
<organism evidence="3 4">
    <name type="scientific">Aspergillus taichungensis</name>
    <dbReference type="NCBI Taxonomy" id="482145"/>
    <lineage>
        <taxon>Eukaryota</taxon>
        <taxon>Fungi</taxon>
        <taxon>Dikarya</taxon>
        <taxon>Ascomycota</taxon>
        <taxon>Pezizomycotina</taxon>
        <taxon>Eurotiomycetes</taxon>
        <taxon>Eurotiomycetidae</taxon>
        <taxon>Eurotiales</taxon>
        <taxon>Aspergillaceae</taxon>
        <taxon>Aspergillus</taxon>
        <taxon>Aspergillus subgen. Circumdati</taxon>
    </lineage>
</organism>
<keyword evidence="1" id="KW-0812">Transmembrane</keyword>
<dbReference type="AlphaFoldDB" id="A0A2J5HZZ3"/>
<feature type="transmembrane region" description="Helical" evidence="1">
    <location>
        <begin position="435"/>
        <end position="456"/>
    </location>
</feature>
<keyword evidence="1" id="KW-1133">Transmembrane helix</keyword>
<protein>
    <recommendedName>
        <fullName evidence="2">CorA-like transporter domain-containing protein</fullName>
    </recommendedName>
</protein>
<dbReference type="InterPro" id="IPR058257">
    <property type="entry name" value="CorA-like_dom"/>
</dbReference>
<dbReference type="EMBL" id="KZ559521">
    <property type="protein sequence ID" value="PLN83083.1"/>
    <property type="molecule type" value="Genomic_DNA"/>
</dbReference>
<feature type="transmembrane region" description="Helical" evidence="1">
    <location>
        <begin position="393"/>
        <end position="415"/>
    </location>
</feature>
<dbReference type="Proteomes" id="UP000235023">
    <property type="component" value="Unassembled WGS sequence"/>
</dbReference>
<evidence type="ECO:0000256" key="1">
    <source>
        <dbReference type="SAM" id="Phobius"/>
    </source>
</evidence>
<reference evidence="4" key="1">
    <citation type="submission" date="2017-12" db="EMBL/GenBank/DDBJ databases">
        <authorList>
            <consortium name="DOE Joint Genome Institute"/>
            <person name="Mondo S.J."/>
            <person name="Kjaerbolling I."/>
            <person name="Vesth T.C."/>
            <person name="Frisvad J.C."/>
            <person name="Nybo J.L."/>
            <person name="Theobald S."/>
            <person name="Kuo A."/>
            <person name="Bowyer P."/>
            <person name="Matsuda Y."/>
            <person name="Lyhne E.K."/>
            <person name="Kogle M.E."/>
            <person name="Clum A."/>
            <person name="Lipzen A."/>
            <person name="Salamov A."/>
            <person name="Ngan C.Y."/>
            <person name="Daum C."/>
            <person name="Chiniquy J."/>
            <person name="Barry K."/>
            <person name="LaButti K."/>
            <person name="Haridas S."/>
            <person name="Simmons B.A."/>
            <person name="Magnuson J.K."/>
            <person name="Mortensen U.H."/>
            <person name="Larsen T.O."/>
            <person name="Grigoriev I.V."/>
            <person name="Baker S.E."/>
            <person name="Andersen M.R."/>
            <person name="Nordberg H.P."/>
            <person name="Cantor M.N."/>
            <person name="Hua S.X."/>
        </authorList>
    </citation>
    <scope>NUCLEOTIDE SEQUENCE [LARGE SCALE GENOMIC DNA]</scope>
    <source>
        <strain evidence="4">IBT 19404</strain>
    </source>
</reference>
<dbReference type="Gene3D" id="1.20.58.340">
    <property type="entry name" value="Magnesium transport protein CorA, transmembrane region"/>
    <property type="match status" value="1"/>
</dbReference>
<keyword evidence="1" id="KW-0472">Membrane</keyword>
<sequence>MEHLSMPSQLDHYLAKRVESKATSLFQARNDRPQLEVSYIYRSADSDNSWSLGISPAVYINSAAELEKAQSASSNACAEIYTIRHQRSWTTLNISHKLFQELLHTHRVFHHFWRSILTFGLRGEENEYGFPAFRAKRSRSGREKVDEITYVIRRVERNNRPVKNGECPWSIRQTGIYHRLAYDPDRSRHKSTFILVAPSSIVDDEITKSLAQHHCAEGVMNPAFAVHERLVFDSLRGWMDYMVWLESEVKQDSNRVIVSKMGTPEIHFNANDRQRLKQLEDYITDMMVILQTMADTIARIRTSCQRHCQMSCRDGGSCSCSYTIDEFEEYATEAQLYLNRAKVLKARVKSTAQLLSDLLGYEESRNLKQLAQASHDESHYLMELQKKSVQDAAAVKMLTIIGLVFLPSTIVANFFSTEFVKVNDQGRLHVSREVWIMAVVAVPLTAITIFFWWLLLRLSRAGKAQWLRNLLHTKAPDDDEEKGEIRYHHVKGKVASFGIFGGPTTPVEVKTE</sequence>
<proteinExistence type="predicted"/>
<dbReference type="Pfam" id="PF26616">
    <property type="entry name" value="CorA-like"/>
    <property type="match status" value="1"/>
</dbReference>
<evidence type="ECO:0000313" key="3">
    <source>
        <dbReference type="EMBL" id="PLN83083.1"/>
    </source>
</evidence>
<name>A0A2J5HZZ3_9EURO</name>
<keyword evidence="4" id="KW-1185">Reference proteome</keyword>
<dbReference type="OrthoDB" id="1046782at2759"/>
<feature type="domain" description="CorA-like transporter" evidence="2">
    <location>
        <begin position="7"/>
        <end position="256"/>
    </location>
</feature>
<gene>
    <name evidence="3" type="ORF">BDW42DRAFT_165252</name>
</gene>
<evidence type="ECO:0000259" key="2">
    <source>
        <dbReference type="Pfam" id="PF26616"/>
    </source>
</evidence>
<evidence type="ECO:0000313" key="4">
    <source>
        <dbReference type="Proteomes" id="UP000235023"/>
    </source>
</evidence>